<dbReference type="Gene3D" id="3.40.50.720">
    <property type="entry name" value="NAD(P)-binding Rossmann-like Domain"/>
    <property type="match status" value="1"/>
</dbReference>
<dbReference type="SUPFAM" id="SSF51735">
    <property type="entry name" value="NAD(P)-binding Rossmann-fold domains"/>
    <property type="match status" value="1"/>
</dbReference>
<sequence length="120" mass="13035">MNSNKIDNASKFATNLNPPNILSVILCSAAALVLLLTSIFGALWFLISGTLMLIPLSFLSPIYDSIKIKKRFDWTQQIIIVTGGSNGVGEQATKLFLSLGAKVAVLDINKPNYEFSGKLF</sequence>
<dbReference type="OrthoDB" id="191139at2759"/>
<name>A0A1R1YB26_9FUNG</name>
<feature type="transmembrane region" description="Helical" evidence="1">
    <location>
        <begin position="21"/>
        <end position="37"/>
    </location>
</feature>
<dbReference type="InterPro" id="IPR036291">
    <property type="entry name" value="NAD(P)-bd_dom_sf"/>
</dbReference>
<feature type="transmembrane region" description="Helical" evidence="1">
    <location>
        <begin position="43"/>
        <end position="63"/>
    </location>
</feature>
<accession>A0A1R1YB26</accession>
<dbReference type="EMBL" id="LSSM01001904">
    <property type="protein sequence ID" value="OMJ24078.1"/>
    <property type="molecule type" value="Genomic_DNA"/>
</dbReference>
<evidence type="ECO:0000313" key="2">
    <source>
        <dbReference type="EMBL" id="OMJ24078.1"/>
    </source>
</evidence>
<keyword evidence="3" id="KW-1185">Reference proteome</keyword>
<comment type="caution">
    <text evidence="2">The sequence shown here is derived from an EMBL/GenBank/DDBJ whole genome shotgun (WGS) entry which is preliminary data.</text>
</comment>
<proteinExistence type="predicted"/>
<dbReference type="AlphaFoldDB" id="A0A1R1YB26"/>
<gene>
    <name evidence="2" type="ORF">AYI69_g4763</name>
</gene>
<protein>
    <submittedName>
        <fullName evidence="2">Uncharacterized protein</fullName>
    </submittedName>
</protein>
<organism evidence="2 3">
    <name type="scientific">Smittium culicis</name>
    <dbReference type="NCBI Taxonomy" id="133412"/>
    <lineage>
        <taxon>Eukaryota</taxon>
        <taxon>Fungi</taxon>
        <taxon>Fungi incertae sedis</taxon>
        <taxon>Zoopagomycota</taxon>
        <taxon>Kickxellomycotina</taxon>
        <taxon>Harpellomycetes</taxon>
        <taxon>Harpellales</taxon>
        <taxon>Legeriomycetaceae</taxon>
        <taxon>Smittium</taxon>
    </lineage>
</organism>
<reference evidence="3" key="1">
    <citation type="submission" date="2017-01" db="EMBL/GenBank/DDBJ databases">
        <authorList>
            <person name="Wang Y."/>
            <person name="White M."/>
            <person name="Kvist S."/>
            <person name="Moncalvo J.-M."/>
        </authorList>
    </citation>
    <scope>NUCLEOTIDE SEQUENCE [LARGE SCALE GENOMIC DNA]</scope>
    <source>
        <strain evidence="3">ID-206-W2</strain>
    </source>
</reference>
<keyword evidence="1" id="KW-1133">Transmembrane helix</keyword>
<keyword evidence="1" id="KW-0472">Membrane</keyword>
<evidence type="ECO:0000313" key="3">
    <source>
        <dbReference type="Proteomes" id="UP000187429"/>
    </source>
</evidence>
<evidence type="ECO:0000256" key="1">
    <source>
        <dbReference type="SAM" id="Phobius"/>
    </source>
</evidence>
<keyword evidence="1" id="KW-0812">Transmembrane</keyword>
<dbReference type="Proteomes" id="UP000187429">
    <property type="component" value="Unassembled WGS sequence"/>
</dbReference>